<dbReference type="EMBL" id="AAMD01000061">
    <property type="protein sequence ID" value="EAU66205.1"/>
    <property type="molecule type" value="Genomic_DNA"/>
</dbReference>
<organism evidence="1 2">
    <name type="scientific">Stigmatella aurantiaca (strain DW4/3-1)</name>
    <dbReference type="NCBI Taxonomy" id="378806"/>
    <lineage>
        <taxon>Bacteria</taxon>
        <taxon>Pseudomonadati</taxon>
        <taxon>Myxococcota</taxon>
        <taxon>Myxococcia</taxon>
        <taxon>Myxococcales</taxon>
        <taxon>Cystobacterineae</taxon>
        <taxon>Archangiaceae</taxon>
        <taxon>Stigmatella</taxon>
    </lineage>
</organism>
<reference evidence="1 2" key="1">
    <citation type="submission" date="2006-04" db="EMBL/GenBank/DDBJ databases">
        <authorList>
            <person name="Nierman W.C."/>
        </authorList>
    </citation>
    <scope>NUCLEOTIDE SEQUENCE [LARGE SCALE GENOMIC DNA]</scope>
    <source>
        <strain evidence="1 2">DW4/3-1</strain>
    </source>
</reference>
<comment type="caution">
    <text evidence="1">The sequence shown here is derived from an EMBL/GenBank/DDBJ whole genome shotgun (WGS) entry which is preliminary data.</text>
</comment>
<protein>
    <submittedName>
        <fullName evidence="1">Uncharacterized protein</fullName>
    </submittedName>
</protein>
<feature type="non-terminal residue" evidence="1">
    <location>
        <position position="84"/>
    </location>
</feature>
<gene>
    <name evidence="1" type="ORF">STIAU_8295</name>
</gene>
<evidence type="ECO:0000313" key="1">
    <source>
        <dbReference type="EMBL" id="EAU66205.1"/>
    </source>
</evidence>
<accession>Q090N5</accession>
<dbReference type="Proteomes" id="UP000032702">
    <property type="component" value="Unassembled WGS sequence"/>
</dbReference>
<sequence length="84" mass="9128">MCPDRRQVSRVLLACSRSKQAQPVSPGHRVSPPLVDTAQARRRKILPLERTAEHPALTGCAPMTPPSDVRLSVGLRLLLHSGSV</sequence>
<proteinExistence type="predicted"/>
<evidence type="ECO:0000313" key="2">
    <source>
        <dbReference type="Proteomes" id="UP000032702"/>
    </source>
</evidence>
<dbReference type="AlphaFoldDB" id="Q090N5"/>
<name>Q090N5_STIAD</name>